<name>X1KDH4_9ZZZZ</name>
<dbReference type="Gene3D" id="3.10.129.10">
    <property type="entry name" value="Hotdog Thioesterase"/>
    <property type="match status" value="2"/>
</dbReference>
<evidence type="ECO:0000313" key="1">
    <source>
        <dbReference type="EMBL" id="GAI04713.1"/>
    </source>
</evidence>
<protein>
    <recommendedName>
        <fullName evidence="2">N-terminal of MaoC-like dehydratase domain-containing protein</fullName>
    </recommendedName>
</protein>
<feature type="non-terminal residue" evidence="1">
    <location>
        <position position="279"/>
    </location>
</feature>
<reference evidence="1" key="1">
    <citation type="journal article" date="2014" name="Front. Microbiol.">
        <title>High frequency of phylogenetically diverse reductive dehalogenase-homologous genes in deep subseafloor sedimentary metagenomes.</title>
        <authorList>
            <person name="Kawai M."/>
            <person name="Futagami T."/>
            <person name="Toyoda A."/>
            <person name="Takaki Y."/>
            <person name="Nishi S."/>
            <person name="Hori S."/>
            <person name="Arai W."/>
            <person name="Tsubouchi T."/>
            <person name="Morono Y."/>
            <person name="Uchiyama I."/>
            <person name="Ito T."/>
            <person name="Fujiyama A."/>
            <person name="Inagaki F."/>
            <person name="Takami H."/>
        </authorList>
    </citation>
    <scope>NUCLEOTIDE SEQUENCE</scope>
    <source>
        <strain evidence="1">Expedition CK06-06</strain>
    </source>
</reference>
<dbReference type="AlphaFoldDB" id="X1KDH4"/>
<dbReference type="SUPFAM" id="SSF54637">
    <property type="entry name" value="Thioesterase/thiol ester dehydrase-isomerase"/>
    <property type="match status" value="2"/>
</dbReference>
<comment type="caution">
    <text evidence="1">The sequence shown here is derived from an EMBL/GenBank/DDBJ whole genome shotgun (WGS) entry which is preliminary data.</text>
</comment>
<organism evidence="1">
    <name type="scientific">marine sediment metagenome</name>
    <dbReference type="NCBI Taxonomy" id="412755"/>
    <lineage>
        <taxon>unclassified sequences</taxon>
        <taxon>metagenomes</taxon>
        <taxon>ecological metagenomes</taxon>
    </lineage>
</organism>
<accession>X1KDH4</accession>
<proteinExistence type="predicted"/>
<sequence>WVSHGLPGLHGWHSGNDWEFYKPIYINDYITPKCIQVGFDVKESRMAGRSIMNYEKAEFYNQRGELVAKAPTWSVKAERKASREKGKYSQIKLPHPWTDKELAKIEEEVLAEKERGSEVRYWEDTEVGEELPTMIKGPFGLTDIIAFCVGAGPILIAAHGVMLRNYRRHPAWAFRDPDTFSLEPVYAVHYNKRAAQGAGLPYPYDVGTQRQCWLINSITNWMGDEGWLKRSYAEYRRFVYFSDVVWFKGKITNKYVDENEECCLDIESHGINQREEDTV</sequence>
<gene>
    <name evidence="1" type="ORF">S06H3_10064</name>
</gene>
<dbReference type="InterPro" id="IPR029069">
    <property type="entry name" value="HotDog_dom_sf"/>
</dbReference>
<dbReference type="EMBL" id="BARV01004581">
    <property type="protein sequence ID" value="GAI04713.1"/>
    <property type="molecule type" value="Genomic_DNA"/>
</dbReference>
<feature type="non-terminal residue" evidence="1">
    <location>
        <position position="1"/>
    </location>
</feature>
<evidence type="ECO:0008006" key="2">
    <source>
        <dbReference type="Google" id="ProtNLM"/>
    </source>
</evidence>